<accession>K3Y485</accession>
<keyword evidence="2" id="KW-1185">Reference proteome</keyword>
<reference evidence="2" key="1">
    <citation type="journal article" date="2012" name="Nat. Biotechnol.">
        <title>Reference genome sequence of the model plant Setaria.</title>
        <authorList>
            <person name="Bennetzen J.L."/>
            <person name="Schmutz J."/>
            <person name="Wang H."/>
            <person name="Percifield R."/>
            <person name="Hawkins J."/>
            <person name="Pontaroli A.C."/>
            <person name="Estep M."/>
            <person name="Feng L."/>
            <person name="Vaughn J.N."/>
            <person name="Grimwood J."/>
            <person name="Jenkins J."/>
            <person name="Barry K."/>
            <person name="Lindquist E."/>
            <person name="Hellsten U."/>
            <person name="Deshpande S."/>
            <person name="Wang X."/>
            <person name="Wu X."/>
            <person name="Mitros T."/>
            <person name="Triplett J."/>
            <person name="Yang X."/>
            <person name="Ye C.Y."/>
            <person name="Mauro-Herrera M."/>
            <person name="Wang L."/>
            <person name="Li P."/>
            <person name="Sharma M."/>
            <person name="Sharma R."/>
            <person name="Ronald P.C."/>
            <person name="Panaud O."/>
            <person name="Kellogg E.A."/>
            <person name="Brutnell T.P."/>
            <person name="Doust A.N."/>
            <person name="Tuskan G.A."/>
            <person name="Rokhsar D."/>
            <person name="Devos K.M."/>
        </authorList>
    </citation>
    <scope>NUCLEOTIDE SEQUENCE [LARGE SCALE GENOMIC DNA]</scope>
    <source>
        <strain evidence="2">cv. Yugu1</strain>
    </source>
</reference>
<organism evidence="1 2">
    <name type="scientific">Setaria italica</name>
    <name type="common">Foxtail millet</name>
    <name type="synonym">Panicum italicum</name>
    <dbReference type="NCBI Taxonomy" id="4555"/>
    <lineage>
        <taxon>Eukaryota</taxon>
        <taxon>Viridiplantae</taxon>
        <taxon>Streptophyta</taxon>
        <taxon>Embryophyta</taxon>
        <taxon>Tracheophyta</taxon>
        <taxon>Spermatophyta</taxon>
        <taxon>Magnoliopsida</taxon>
        <taxon>Liliopsida</taxon>
        <taxon>Poales</taxon>
        <taxon>Poaceae</taxon>
        <taxon>PACMAD clade</taxon>
        <taxon>Panicoideae</taxon>
        <taxon>Panicodae</taxon>
        <taxon>Paniceae</taxon>
        <taxon>Cenchrinae</taxon>
        <taxon>Setaria</taxon>
    </lineage>
</organism>
<protein>
    <submittedName>
        <fullName evidence="1">Uncharacterized protein</fullName>
    </submittedName>
</protein>
<name>K3Y485_SETIT</name>
<evidence type="ECO:0000313" key="1">
    <source>
        <dbReference type="EnsemblPlants" id="KQL09847"/>
    </source>
</evidence>
<dbReference type="InParanoid" id="K3Y485"/>
<sequence length="29" mass="3152">MLVIKLPLLITSNCKEVNSMGTTLKHVAP</sequence>
<evidence type="ECO:0000313" key="2">
    <source>
        <dbReference type="Proteomes" id="UP000004995"/>
    </source>
</evidence>
<dbReference type="Gramene" id="KQL09847">
    <property type="protein sequence ID" value="KQL09847"/>
    <property type="gene ID" value="SETIT_009023mg"/>
</dbReference>
<reference evidence="1" key="2">
    <citation type="submission" date="2018-08" db="UniProtKB">
        <authorList>
            <consortium name="EnsemblPlants"/>
        </authorList>
    </citation>
    <scope>IDENTIFICATION</scope>
    <source>
        <strain evidence="1">Yugu1</strain>
    </source>
</reference>
<dbReference type="EnsemblPlants" id="KQL09847">
    <property type="protein sequence ID" value="KQL09847"/>
    <property type="gene ID" value="SETIT_009023mg"/>
</dbReference>
<proteinExistence type="predicted"/>
<dbReference type="AlphaFoldDB" id="K3Y485"/>
<dbReference type="HOGENOM" id="CLU_3411203_0_0_1"/>
<dbReference type="EMBL" id="AGNK02002278">
    <property type="status" value="NOT_ANNOTATED_CDS"/>
    <property type="molecule type" value="Genomic_DNA"/>
</dbReference>
<dbReference type="Proteomes" id="UP000004995">
    <property type="component" value="Unassembled WGS sequence"/>
</dbReference>